<gene>
    <name evidence="2" type="ORF">SRB5_51740</name>
</gene>
<dbReference type="AlphaFoldDB" id="A0A7K0CNC2"/>
<evidence type="ECO:0000313" key="3">
    <source>
        <dbReference type="Proteomes" id="UP000466345"/>
    </source>
</evidence>
<dbReference type="Pfam" id="PF13349">
    <property type="entry name" value="DUF4097"/>
    <property type="match status" value="1"/>
</dbReference>
<evidence type="ECO:0000313" key="2">
    <source>
        <dbReference type="EMBL" id="MQY14997.1"/>
    </source>
</evidence>
<protein>
    <recommendedName>
        <fullName evidence="1">DUF4097 domain-containing protein</fullName>
    </recommendedName>
</protein>
<evidence type="ECO:0000259" key="1">
    <source>
        <dbReference type="Pfam" id="PF13349"/>
    </source>
</evidence>
<dbReference type="RefSeq" id="WP_153455840.1">
    <property type="nucleotide sequence ID" value="NZ_WEGJ01000027.1"/>
</dbReference>
<dbReference type="Proteomes" id="UP000466345">
    <property type="component" value="Unassembled WGS sequence"/>
</dbReference>
<proteinExistence type="predicted"/>
<sequence>MTERVFDSNASGPIVLGLSLPEGSVRVQVVEGLTSARVVLRTTDKTGPAADAVNRARSEQNGQALGIEVPEMPGNVMMQSRRGNHFVQNIGVVRGSVTGVTIVNGRVVSGGTGTMQAVSPIEAIVSLPTGSSLGVTGTSTDAEVFGYVDQMEFRSVSGALDADGVRRLTADTTSGHIGVGRITGQISAHSVSGSIDVGLYDGSSATLNTTSGSVGMQATSAASGHVSAHSVSGSIRLTGTSHLSVSADSVSGRVRR</sequence>
<dbReference type="InterPro" id="IPR025164">
    <property type="entry name" value="Toastrack_DUF4097"/>
</dbReference>
<dbReference type="OrthoDB" id="4080698at2"/>
<keyword evidence="3" id="KW-1185">Reference proteome</keyword>
<dbReference type="EMBL" id="WEGJ01000027">
    <property type="protein sequence ID" value="MQY14997.1"/>
    <property type="molecule type" value="Genomic_DNA"/>
</dbReference>
<feature type="domain" description="DUF4097" evidence="1">
    <location>
        <begin position="80"/>
        <end position="238"/>
    </location>
</feature>
<reference evidence="2 3" key="1">
    <citation type="submission" date="2019-10" db="EMBL/GenBank/DDBJ databases">
        <title>Streptomyces smaragdinus sp. nov. and Streptomyces fabii sp. nov., isolated from the gut of fungus growing-termite Macrotermes natalensis.</title>
        <authorList>
            <person name="Schwitalla J."/>
            <person name="Benndorf R."/>
            <person name="Martin K."/>
            <person name="De Beer W."/>
            <person name="Kaster A.-K."/>
            <person name="Vollmers J."/>
            <person name="Poulsen M."/>
            <person name="Beemelmanns C."/>
        </authorList>
    </citation>
    <scope>NUCLEOTIDE SEQUENCE [LARGE SCALE GENOMIC DNA]</scope>
    <source>
        <strain evidence="2 3">RB5</strain>
    </source>
</reference>
<organism evidence="2 3">
    <name type="scientific">Streptomyces smaragdinus</name>
    <dbReference type="NCBI Taxonomy" id="2585196"/>
    <lineage>
        <taxon>Bacteria</taxon>
        <taxon>Bacillati</taxon>
        <taxon>Actinomycetota</taxon>
        <taxon>Actinomycetes</taxon>
        <taxon>Kitasatosporales</taxon>
        <taxon>Streptomycetaceae</taxon>
        <taxon>Streptomyces</taxon>
    </lineage>
</organism>
<name>A0A7K0CNC2_9ACTN</name>
<accession>A0A7K0CNC2</accession>
<comment type="caution">
    <text evidence="2">The sequence shown here is derived from an EMBL/GenBank/DDBJ whole genome shotgun (WGS) entry which is preliminary data.</text>
</comment>